<dbReference type="Proteomes" id="UP000199382">
    <property type="component" value="Unassembled WGS sequence"/>
</dbReference>
<evidence type="ECO:0000313" key="1">
    <source>
        <dbReference type="EMBL" id="SDL92888.1"/>
    </source>
</evidence>
<dbReference type="RefSeq" id="WP_093164837.1">
    <property type="nucleotide sequence ID" value="NZ_FNEK01000133.1"/>
</dbReference>
<dbReference type="AlphaFoldDB" id="A0A1G9P247"/>
<sequence>MLEISWHDGHSRPHYDELIRREVVSFTYLDRPSDLMMHFIDIGCGLWIHLSGGTERHTIHAEFTNEGPAWSEKVNKLAA</sequence>
<gene>
    <name evidence="1" type="ORF">SAMN04488026_11334</name>
</gene>
<name>A0A1G9P247_9RHOB</name>
<protein>
    <submittedName>
        <fullName evidence="1">Uncharacterized protein</fullName>
    </submittedName>
</protein>
<dbReference type="EMBL" id="FNEK01000133">
    <property type="protein sequence ID" value="SDL92888.1"/>
    <property type="molecule type" value="Genomic_DNA"/>
</dbReference>
<organism evidence="1 2">
    <name type="scientific">Aliiruegeria lutimaris</name>
    <dbReference type="NCBI Taxonomy" id="571298"/>
    <lineage>
        <taxon>Bacteria</taxon>
        <taxon>Pseudomonadati</taxon>
        <taxon>Pseudomonadota</taxon>
        <taxon>Alphaproteobacteria</taxon>
        <taxon>Rhodobacterales</taxon>
        <taxon>Roseobacteraceae</taxon>
        <taxon>Aliiruegeria</taxon>
    </lineage>
</organism>
<evidence type="ECO:0000313" key="2">
    <source>
        <dbReference type="Proteomes" id="UP000199382"/>
    </source>
</evidence>
<accession>A0A1G9P247</accession>
<keyword evidence="2" id="KW-1185">Reference proteome</keyword>
<reference evidence="1 2" key="1">
    <citation type="submission" date="2016-10" db="EMBL/GenBank/DDBJ databases">
        <authorList>
            <person name="de Groot N.N."/>
        </authorList>
    </citation>
    <scope>NUCLEOTIDE SEQUENCE [LARGE SCALE GENOMIC DNA]</scope>
    <source>
        <strain evidence="1 2">DSM 25294</strain>
    </source>
</reference>
<proteinExistence type="predicted"/>